<sequence length="226" mass="25396">MEFFERLFGFLAFRLEDLPYVIVTLLIAFSVHEFAHAYVAYKFGDPTAKNEGRLTLNPTVHLDPIGTLLLLIVGFGWARPVPVNRFRLSNPRLGGVLVSLAGPVSNLLLAIIGGAFQFLILSIGSDGMVTTIFYNFFYMFTFLNVVLFVFNLLPLPPLDGYRIIQDLVSNEVRAKMTQYEAYGTIIFLVLVFIDPLYEVTIGPILRNGIGYVFTTIQYVFASLFLS</sequence>
<evidence type="ECO:0000259" key="14">
    <source>
        <dbReference type="Pfam" id="PF02163"/>
    </source>
</evidence>
<evidence type="ECO:0000256" key="10">
    <source>
        <dbReference type="ARBA" id="ARBA00022989"/>
    </source>
</evidence>
<dbReference type="InterPro" id="IPR008915">
    <property type="entry name" value="Peptidase_M50"/>
</dbReference>
<feature type="transmembrane region" description="Helical" evidence="13">
    <location>
        <begin position="20"/>
        <end position="41"/>
    </location>
</feature>
<dbReference type="PANTHER" id="PTHR35864:SF1">
    <property type="entry name" value="ZINC METALLOPROTEASE YWHC-RELATED"/>
    <property type="match status" value="1"/>
</dbReference>
<feature type="transmembrane region" description="Helical" evidence="13">
    <location>
        <begin position="61"/>
        <end position="81"/>
    </location>
</feature>
<keyword evidence="9" id="KW-0862">Zinc</keyword>
<dbReference type="PANTHER" id="PTHR35864">
    <property type="entry name" value="ZINC METALLOPROTEASE MJ0611-RELATED"/>
    <property type="match status" value="1"/>
</dbReference>
<evidence type="ECO:0000256" key="5">
    <source>
        <dbReference type="ARBA" id="ARBA00022670"/>
    </source>
</evidence>
<evidence type="ECO:0000256" key="6">
    <source>
        <dbReference type="ARBA" id="ARBA00022692"/>
    </source>
</evidence>
<organism evidence="15 16">
    <name type="scientific">Fervidibacillus albus</name>
    <dbReference type="NCBI Taxonomy" id="2980026"/>
    <lineage>
        <taxon>Bacteria</taxon>
        <taxon>Bacillati</taxon>
        <taxon>Bacillota</taxon>
        <taxon>Bacilli</taxon>
        <taxon>Bacillales</taxon>
        <taxon>Bacillaceae</taxon>
        <taxon>Fervidibacillus</taxon>
    </lineage>
</organism>
<dbReference type="CDD" id="cd06158">
    <property type="entry name" value="S2P-M50_like_1"/>
    <property type="match status" value="1"/>
</dbReference>
<dbReference type="Proteomes" id="UP001164718">
    <property type="component" value="Chromosome"/>
</dbReference>
<keyword evidence="5 15" id="KW-0645">Protease</keyword>
<name>A0A9E8RVU4_9BACI</name>
<evidence type="ECO:0000256" key="1">
    <source>
        <dbReference type="ARBA" id="ARBA00001947"/>
    </source>
</evidence>
<evidence type="ECO:0000256" key="3">
    <source>
        <dbReference type="ARBA" id="ARBA00007931"/>
    </source>
</evidence>
<proteinExistence type="inferred from homology"/>
<comment type="cofactor">
    <cofactor evidence="1">
        <name>Zn(2+)</name>
        <dbReference type="ChEBI" id="CHEBI:29105"/>
    </cofactor>
</comment>
<evidence type="ECO:0000256" key="9">
    <source>
        <dbReference type="ARBA" id="ARBA00022833"/>
    </source>
</evidence>
<evidence type="ECO:0000256" key="12">
    <source>
        <dbReference type="ARBA" id="ARBA00023136"/>
    </source>
</evidence>
<dbReference type="EMBL" id="CP106878">
    <property type="protein sequence ID" value="WAA09629.1"/>
    <property type="molecule type" value="Genomic_DNA"/>
</dbReference>
<dbReference type="AlphaFoldDB" id="A0A9E8RVU4"/>
<feature type="transmembrane region" description="Helical" evidence="13">
    <location>
        <begin position="132"/>
        <end position="153"/>
    </location>
</feature>
<protein>
    <submittedName>
        <fullName evidence="15">Site-2 protease family protein</fullName>
    </submittedName>
</protein>
<dbReference type="GO" id="GO:0006508">
    <property type="term" value="P:proteolysis"/>
    <property type="evidence" value="ECO:0007669"/>
    <property type="project" value="UniProtKB-KW"/>
</dbReference>
<accession>A0A9E8RVU4</accession>
<keyword evidence="12 13" id="KW-0472">Membrane</keyword>
<comment type="subcellular location">
    <subcellularLocation>
        <location evidence="2">Cell membrane</location>
        <topology evidence="2">Multi-pass membrane protein</topology>
    </subcellularLocation>
</comment>
<keyword evidence="6 13" id="KW-0812">Transmembrane</keyword>
<gene>
    <name evidence="15" type="ORF">OE104_14060</name>
</gene>
<feature type="transmembrane region" description="Helical" evidence="13">
    <location>
        <begin position="179"/>
        <end position="197"/>
    </location>
</feature>
<keyword evidence="7" id="KW-0479">Metal-binding</keyword>
<keyword evidence="8" id="KW-0378">Hydrolase</keyword>
<evidence type="ECO:0000313" key="16">
    <source>
        <dbReference type="Proteomes" id="UP001164718"/>
    </source>
</evidence>
<dbReference type="GO" id="GO:0046872">
    <property type="term" value="F:metal ion binding"/>
    <property type="evidence" value="ECO:0007669"/>
    <property type="project" value="UniProtKB-KW"/>
</dbReference>
<evidence type="ECO:0000256" key="4">
    <source>
        <dbReference type="ARBA" id="ARBA00022475"/>
    </source>
</evidence>
<feature type="domain" description="Peptidase M50" evidence="14">
    <location>
        <begin position="127"/>
        <end position="190"/>
    </location>
</feature>
<comment type="similarity">
    <text evidence="3">Belongs to the peptidase M50B family.</text>
</comment>
<evidence type="ECO:0000256" key="13">
    <source>
        <dbReference type="SAM" id="Phobius"/>
    </source>
</evidence>
<dbReference type="KEGG" id="faf:OE104_14060"/>
<dbReference type="RefSeq" id="WP_275417410.1">
    <property type="nucleotide sequence ID" value="NZ_CP106878.1"/>
</dbReference>
<evidence type="ECO:0000313" key="15">
    <source>
        <dbReference type="EMBL" id="WAA09629.1"/>
    </source>
</evidence>
<evidence type="ECO:0000256" key="11">
    <source>
        <dbReference type="ARBA" id="ARBA00023049"/>
    </source>
</evidence>
<evidence type="ECO:0000256" key="8">
    <source>
        <dbReference type="ARBA" id="ARBA00022801"/>
    </source>
</evidence>
<feature type="transmembrane region" description="Helical" evidence="13">
    <location>
        <begin position="209"/>
        <end position="225"/>
    </location>
</feature>
<evidence type="ECO:0000256" key="7">
    <source>
        <dbReference type="ARBA" id="ARBA00022723"/>
    </source>
</evidence>
<keyword evidence="4" id="KW-1003">Cell membrane</keyword>
<evidence type="ECO:0000256" key="2">
    <source>
        <dbReference type="ARBA" id="ARBA00004651"/>
    </source>
</evidence>
<dbReference type="Pfam" id="PF02163">
    <property type="entry name" value="Peptidase_M50"/>
    <property type="match status" value="1"/>
</dbReference>
<feature type="transmembrane region" description="Helical" evidence="13">
    <location>
        <begin position="93"/>
        <end position="120"/>
    </location>
</feature>
<keyword evidence="10 13" id="KW-1133">Transmembrane helix</keyword>
<dbReference type="GO" id="GO:0008237">
    <property type="term" value="F:metallopeptidase activity"/>
    <property type="evidence" value="ECO:0007669"/>
    <property type="project" value="UniProtKB-KW"/>
</dbReference>
<reference evidence="15" key="1">
    <citation type="submission" date="2022-09" db="EMBL/GenBank/DDBJ databases">
        <title>Complete Genomes of Fervidibacillus albus and Fervidibacillus halotolerans isolated from tidal flat sediments.</title>
        <authorList>
            <person name="Kwon K.K."/>
            <person name="Yang S.-H."/>
            <person name="Park M.J."/>
            <person name="Oh H.-M."/>
        </authorList>
    </citation>
    <scope>NUCLEOTIDE SEQUENCE</scope>
    <source>
        <strain evidence="15">MEBiC13591</strain>
    </source>
</reference>
<keyword evidence="16" id="KW-1185">Reference proteome</keyword>
<keyword evidence="11" id="KW-0482">Metalloprotease</keyword>
<dbReference type="InterPro" id="IPR052348">
    <property type="entry name" value="Metallopeptidase_M50B"/>
</dbReference>
<dbReference type="InterPro" id="IPR044537">
    <property type="entry name" value="Rip2-like"/>
</dbReference>
<dbReference type="GO" id="GO:0005886">
    <property type="term" value="C:plasma membrane"/>
    <property type="evidence" value="ECO:0007669"/>
    <property type="project" value="UniProtKB-SubCell"/>
</dbReference>